<dbReference type="RefSeq" id="WP_198747474.1">
    <property type="nucleotide sequence ID" value="NZ_JAEHTE010000015.1"/>
</dbReference>
<organism evidence="1 2">
    <name type="scientific">Pseudomonas putida</name>
    <name type="common">Arthrobacter siderocapsulatus</name>
    <dbReference type="NCBI Taxonomy" id="303"/>
    <lineage>
        <taxon>Bacteria</taxon>
        <taxon>Pseudomonadati</taxon>
        <taxon>Pseudomonadota</taxon>
        <taxon>Gammaproteobacteria</taxon>
        <taxon>Pseudomonadales</taxon>
        <taxon>Pseudomonadaceae</taxon>
        <taxon>Pseudomonas</taxon>
    </lineage>
</organism>
<reference evidence="1" key="1">
    <citation type="submission" date="2020-12" db="EMBL/GenBank/DDBJ databases">
        <title>Enhanced detection system for hospital associated transmission using whole genome sequencing surveillance.</title>
        <authorList>
            <person name="Harrison L.H."/>
            <person name="Van Tyne D."/>
            <person name="Marsh J.W."/>
            <person name="Griffith M.P."/>
            <person name="Snyder D.J."/>
            <person name="Cooper V.S."/>
            <person name="Mustapha M."/>
        </authorList>
    </citation>
    <scope>NUCLEOTIDE SEQUENCE</scope>
    <source>
        <strain evidence="1">PSB00042</strain>
    </source>
</reference>
<protein>
    <submittedName>
        <fullName evidence="1">Uncharacterized protein</fullName>
    </submittedName>
</protein>
<gene>
    <name evidence="1" type="ORF">JEU22_14245</name>
</gene>
<name>A0A8I1EGG9_PSEPU</name>
<comment type="caution">
    <text evidence="1">The sequence shown here is derived from an EMBL/GenBank/DDBJ whole genome shotgun (WGS) entry which is preliminary data.</text>
</comment>
<evidence type="ECO:0000313" key="1">
    <source>
        <dbReference type="EMBL" id="MBI6885071.1"/>
    </source>
</evidence>
<evidence type="ECO:0000313" key="2">
    <source>
        <dbReference type="Proteomes" id="UP000637061"/>
    </source>
</evidence>
<sequence>MDDEFEQAIAELGGKQLVDRFNARVLAEPAKALPRAEIDGFSIGYAVAIGGISCAIDLMLDKAFREEMEEKHRELPAKEREALERKIKARLEELGLLPEKGMPGMSMDWYEKLNEELGLKSPYQLRPSNHRILNHVDTKRVIKMLMNGEAGIGDLIYKIYPGMSEAAARELLEMHLQADRCSPASLPLRFMSWFWEQAIKAGDPTKVGEPSVLFKMFSSMTKNVDWSKWLNKFFGEGLIPPGANIGEAMLKLYDSGALNQRVFWTSDLGAAVGGAKRRLLIAAFMELGIELFAFLEGVKKGYIAWEGDLASIGRQVKAWRDQPKYLDMKILAQGFAASGGATKALISGDILQINYFSMGMVFKHLLAYPATERRHFTRMIEFSRNDIDKDFAAFSTATGIRPRPKLGVINGGLSMAESLEKRLVKAGCQSTRVQVLAVDHPKEFADLVARVEVASKKASGDTMKERAFDKICESWYLSDEDDDAKAIAQFKKDLVVIEKEVLG</sequence>
<dbReference type="AlphaFoldDB" id="A0A8I1EGG9"/>
<proteinExistence type="predicted"/>
<dbReference type="Proteomes" id="UP000637061">
    <property type="component" value="Unassembled WGS sequence"/>
</dbReference>
<dbReference type="EMBL" id="JAEHTE010000015">
    <property type="protein sequence ID" value="MBI6885071.1"/>
    <property type="molecule type" value="Genomic_DNA"/>
</dbReference>
<accession>A0A8I1EGG9</accession>